<evidence type="ECO:0000256" key="3">
    <source>
        <dbReference type="ARBA" id="ARBA00023163"/>
    </source>
</evidence>
<evidence type="ECO:0000313" key="6">
    <source>
        <dbReference type="Proteomes" id="UP001221411"/>
    </source>
</evidence>
<keyword evidence="3" id="KW-0804">Transcription</keyword>
<evidence type="ECO:0000259" key="4">
    <source>
        <dbReference type="PROSITE" id="PS01124"/>
    </source>
</evidence>
<feature type="domain" description="HTH araC/xylS-type" evidence="4">
    <location>
        <begin position="84"/>
        <end position="182"/>
    </location>
</feature>
<name>A0ABT5EWP8_9BACT</name>
<proteinExistence type="predicted"/>
<dbReference type="Proteomes" id="UP001221411">
    <property type="component" value="Unassembled WGS sequence"/>
</dbReference>
<dbReference type="Gene3D" id="1.10.10.60">
    <property type="entry name" value="Homeodomain-like"/>
    <property type="match status" value="1"/>
</dbReference>
<evidence type="ECO:0000313" key="5">
    <source>
        <dbReference type="EMBL" id="MDC0745799.1"/>
    </source>
</evidence>
<dbReference type="RefSeq" id="WP_271923690.1">
    <property type="nucleotide sequence ID" value="NZ_JAQNDO010000001.1"/>
</dbReference>
<reference evidence="5 6" key="1">
    <citation type="submission" date="2022-11" db="EMBL/GenBank/DDBJ databases">
        <title>Minimal conservation of predation-associated metabolite biosynthetic gene clusters underscores biosynthetic potential of Myxococcota including descriptions for ten novel species: Archangium lansinium sp. nov., Myxococcus landrumus sp. nov., Nannocystis bai.</title>
        <authorList>
            <person name="Ahearne A."/>
            <person name="Stevens C."/>
            <person name="Dowd S."/>
        </authorList>
    </citation>
    <scope>NUCLEOTIDE SEQUENCE [LARGE SCALE GENOMIC DNA]</scope>
    <source>
        <strain evidence="5 6">RJM3</strain>
    </source>
</reference>
<dbReference type="PROSITE" id="PS01124">
    <property type="entry name" value="HTH_ARAC_FAMILY_2"/>
    <property type="match status" value="1"/>
</dbReference>
<dbReference type="PANTHER" id="PTHR46796">
    <property type="entry name" value="HTH-TYPE TRANSCRIPTIONAL ACTIVATOR RHAS-RELATED"/>
    <property type="match status" value="1"/>
</dbReference>
<dbReference type="EMBL" id="JAQNDO010000001">
    <property type="protein sequence ID" value="MDC0745799.1"/>
    <property type="molecule type" value="Genomic_DNA"/>
</dbReference>
<evidence type="ECO:0000256" key="2">
    <source>
        <dbReference type="ARBA" id="ARBA00023125"/>
    </source>
</evidence>
<organism evidence="5 6">
    <name type="scientific">Polyangium mundeleinium</name>
    <dbReference type="NCBI Taxonomy" id="2995306"/>
    <lineage>
        <taxon>Bacteria</taxon>
        <taxon>Pseudomonadati</taxon>
        <taxon>Myxococcota</taxon>
        <taxon>Polyangia</taxon>
        <taxon>Polyangiales</taxon>
        <taxon>Polyangiaceae</taxon>
        <taxon>Polyangium</taxon>
    </lineage>
</organism>
<dbReference type="SUPFAM" id="SSF46689">
    <property type="entry name" value="Homeodomain-like"/>
    <property type="match status" value="2"/>
</dbReference>
<sequence>MLKDATGFVQAVMLEFKPGWSTPLLGVAANELCDAFVTLEDIWGRSGRDLCEELLGARGVPEVLDRLARAFAVRAHQNFESASARLARRAARWMEGEEMRVESVAERLGVTTRHLRRAFVENIGIGPKDFARSVRLQRALRMAATSGDWARIATDAGYYDQSHLIADFRALVGLTPAAFLERGSEIRPLRGAPEV</sequence>
<keyword evidence="2" id="KW-0238">DNA-binding</keyword>
<dbReference type="SMART" id="SM00342">
    <property type="entry name" value="HTH_ARAC"/>
    <property type="match status" value="1"/>
</dbReference>
<evidence type="ECO:0000256" key="1">
    <source>
        <dbReference type="ARBA" id="ARBA00023015"/>
    </source>
</evidence>
<dbReference type="Pfam" id="PF12833">
    <property type="entry name" value="HTH_18"/>
    <property type="match status" value="1"/>
</dbReference>
<comment type="caution">
    <text evidence="5">The sequence shown here is derived from an EMBL/GenBank/DDBJ whole genome shotgun (WGS) entry which is preliminary data.</text>
</comment>
<accession>A0ABT5EWP8</accession>
<keyword evidence="1" id="KW-0805">Transcription regulation</keyword>
<dbReference type="PANTHER" id="PTHR46796:SF15">
    <property type="entry name" value="BLL1074 PROTEIN"/>
    <property type="match status" value="1"/>
</dbReference>
<keyword evidence="6" id="KW-1185">Reference proteome</keyword>
<dbReference type="InterPro" id="IPR050204">
    <property type="entry name" value="AraC_XylS_family_regulators"/>
</dbReference>
<dbReference type="InterPro" id="IPR018060">
    <property type="entry name" value="HTH_AraC"/>
</dbReference>
<dbReference type="InterPro" id="IPR009057">
    <property type="entry name" value="Homeodomain-like_sf"/>
</dbReference>
<protein>
    <submittedName>
        <fullName evidence="5">Helix-turn-helix domain-containing protein</fullName>
    </submittedName>
</protein>
<gene>
    <name evidence="5" type="ORF">POL67_31000</name>
</gene>